<evidence type="ECO:0000313" key="7">
    <source>
        <dbReference type="Proteomes" id="UP001652660"/>
    </source>
</evidence>
<keyword evidence="2" id="KW-0809">Transit peptide</keyword>
<dbReference type="FunFam" id="3.40.30.10:FF:000001">
    <property type="entry name" value="Thioredoxin"/>
    <property type="match status" value="1"/>
</dbReference>
<protein>
    <recommendedName>
        <fullName evidence="6">Thioredoxin domain-containing protein</fullName>
    </recommendedName>
</protein>
<evidence type="ECO:0000256" key="5">
    <source>
        <dbReference type="ARBA" id="ARBA00023284"/>
    </source>
</evidence>
<feature type="domain" description="Thioredoxin" evidence="6">
    <location>
        <begin position="77"/>
        <end position="197"/>
    </location>
</feature>
<evidence type="ECO:0000259" key="6">
    <source>
        <dbReference type="PROSITE" id="PS51352"/>
    </source>
</evidence>
<dbReference type="PROSITE" id="PS00194">
    <property type="entry name" value="THIOREDOXIN_1"/>
    <property type="match status" value="1"/>
</dbReference>
<proteinExistence type="predicted"/>
<evidence type="ECO:0000256" key="4">
    <source>
        <dbReference type="ARBA" id="ARBA00023157"/>
    </source>
</evidence>
<dbReference type="GO" id="GO:0008047">
    <property type="term" value="F:enzyme activator activity"/>
    <property type="evidence" value="ECO:0007669"/>
    <property type="project" value="UniProtKB-ARBA"/>
</dbReference>
<dbReference type="GeneID" id="113714253"/>
<dbReference type="InterPro" id="IPR005746">
    <property type="entry name" value="Thioredoxin"/>
</dbReference>
<keyword evidence="1" id="KW-0813">Transport</keyword>
<name>A0A6P6UU30_COFAR</name>
<dbReference type="OrthoDB" id="2121326at2759"/>
<keyword evidence="4" id="KW-1015">Disulfide bond</keyword>
<dbReference type="RefSeq" id="XP_027093841.1">
    <property type="nucleotide sequence ID" value="XM_027238040.1"/>
</dbReference>
<dbReference type="InterPro" id="IPR013766">
    <property type="entry name" value="Thioredoxin_domain"/>
</dbReference>
<dbReference type="Pfam" id="PF00085">
    <property type="entry name" value="Thioredoxin"/>
    <property type="match status" value="1"/>
</dbReference>
<evidence type="ECO:0000256" key="1">
    <source>
        <dbReference type="ARBA" id="ARBA00022448"/>
    </source>
</evidence>
<evidence type="ECO:0000256" key="2">
    <source>
        <dbReference type="ARBA" id="ARBA00022946"/>
    </source>
</evidence>
<dbReference type="PANTHER" id="PTHR45663">
    <property type="entry name" value="GEO12009P1"/>
    <property type="match status" value="1"/>
</dbReference>
<dbReference type="InterPro" id="IPR017937">
    <property type="entry name" value="Thioredoxin_CS"/>
</dbReference>
<dbReference type="InterPro" id="IPR036249">
    <property type="entry name" value="Thioredoxin-like_sf"/>
</dbReference>
<dbReference type="PRINTS" id="PR00421">
    <property type="entry name" value="THIOREDOXIN"/>
</dbReference>
<keyword evidence="3" id="KW-0249">Electron transport</keyword>
<dbReference type="NCBIfam" id="TIGR01068">
    <property type="entry name" value="thioredoxin"/>
    <property type="match status" value="1"/>
</dbReference>
<dbReference type="GO" id="GO:0005737">
    <property type="term" value="C:cytoplasm"/>
    <property type="evidence" value="ECO:0007669"/>
    <property type="project" value="TreeGrafter"/>
</dbReference>
<dbReference type="AlphaFoldDB" id="A0A6P6UU30"/>
<keyword evidence="7" id="KW-1185">Reference proteome</keyword>
<evidence type="ECO:0000256" key="3">
    <source>
        <dbReference type="ARBA" id="ARBA00022982"/>
    </source>
</evidence>
<dbReference type="CDD" id="cd02947">
    <property type="entry name" value="TRX_family"/>
    <property type="match status" value="1"/>
</dbReference>
<dbReference type="PANTHER" id="PTHR45663:SF15">
    <property type="entry name" value="THIOREDOXIN Y1, CHLOROPLASTIC"/>
    <property type="match status" value="1"/>
</dbReference>
<dbReference type="Proteomes" id="UP001652660">
    <property type="component" value="Chromosome 10c"/>
</dbReference>
<evidence type="ECO:0000313" key="8">
    <source>
        <dbReference type="RefSeq" id="XP_027093841.1"/>
    </source>
</evidence>
<reference evidence="8" key="2">
    <citation type="submission" date="2025-08" db="UniProtKB">
        <authorList>
            <consortium name="RefSeq"/>
        </authorList>
    </citation>
    <scope>IDENTIFICATION</scope>
    <source>
        <tissue evidence="8">Leaves</tissue>
    </source>
</reference>
<accession>A0A6P6UU30</accession>
<organism evidence="7 8">
    <name type="scientific">Coffea arabica</name>
    <name type="common">Arabian coffee</name>
    <dbReference type="NCBI Taxonomy" id="13443"/>
    <lineage>
        <taxon>Eukaryota</taxon>
        <taxon>Viridiplantae</taxon>
        <taxon>Streptophyta</taxon>
        <taxon>Embryophyta</taxon>
        <taxon>Tracheophyta</taxon>
        <taxon>Spermatophyta</taxon>
        <taxon>Magnoliopsida</taxon>
        <taxon>eudicotyledons</taxon>
        <taxon>Gunneridae</taxon>
        <taxon>Pentapetalae</taxon>
        <taxon>asterids</taxon>
        <taxon>lamiids</taxon>
        <taxon>Gentianales</taxon>
        <taxon>Rubiaceae</taxon>
        <taxon>Ixoroideae</taxon>
        <taxon>Gardenieae complex</taxon>
        <taxon>Bertiereae - Coffeeae clade</taxon>
        <taxon>Coffeeae</taxon>
        <taxon>Coffea</taxon>
    </lineage>
</organism>
<dbReference type="GO" id="GO:0015035">
    <property type="term" value="F:protein-disulfide reductase activity"/>
    <property type="evidence" value="ECO:0007669"/>
    <property type="project" value="InterPro"/>
</dbReference>
<reference evidence="7" key="1">
    <citation type="journal article" date="2025" name="Foods">
        <title>Unveiling the Microbial Signatures of Arabica Coffee Cherries: Insights into Ripeness Specific Diversity, Functional Traits, and Implications for Quality and Safety.</title>
        <authorList>
            <consortium name="RefSeq"/>
            <person name="Tenea G.N."/>
            <person name="Cifuentes V."/>
            <person name="Reyes P."/>
            <person name="Cevallos-Vallejos M."/>
        </authorList>
    </citation>
    <scope>NUCLEOTIDE SEQUENCE [LARGE SCALE GENOMIC DNA]</scope>
</reference>
<dbReference type="PROSITE" id="PS51352">
    <property type="entry name" value="THIOREDOXIN_2"/>
    <property type="match status" value="1"/>
</dbReference>
<dbReference type="Gene3D" id="3.40.30.10">
    <property type="entry name" value="Glutaredoxin"/>
    <property type="match status" value="1"/>
</dbReference>
<dbReference type="SUPFAM" id="SSF52833">
    <property type="entry name" value="Thioredoxin-like"/>
    <property type="match status" value="1"/>
</dbReference>
<sequence length="200" mass="22302">MAISLSSAAKVCSLNPEPPFAASSNSAAKLSSLSSLQFPRELRRFHVGNRAVQSGQPSRTLHVMDFTCRGSNSSLWNKLVMEKPSEKATVVKAKKQTFSSFDDLLKTADKPVLVDFYATWCGPCQFMVPVLNEVSTRMKDKIQVVKIDTEKYPSIADKYRIQALPTFIIFKDGEPHDRFEGALTADQLIQQIESSLKVKQ</sequence>
<keyword evidence="5" id="KW-0676">Redox-active center</keyword>
<gene>
    <name evidence="8" type="primary">LOC113714253</name>
</gene>